<dbReference type="Proteomes" id="UP001242480">
    <property type="component" value="Unassembled WGS sequence"/>
</dbReference>
<dbReference type="NCBIfam" id="NF011984">
    <property type="entry name" value="PRK15446.1-5"/>
    <property type="match status" value="1"/>
</dbReference>
<feature type="domain" description="Amidohydrolase 3" evidence="1">
    <location>
        <begin position="196"/>
        <end position="361"/>
    </location>
</feature>
<keyword evidence="2" id="KW-0378">Hydrolase</keyword>
<dbReference type="EMBL" id="JAUSVX010000016">
    <property type="protein sequence ID" value="MDQ0473521.1"/>
    <property type="molecule type" value="Genomic_DNA"/>
</dbReference>
<name>A0ABU0JJ55_9HYPH</name>
<dbReference type="PANTHER" id="PTHR43135:SF3">
    <property type="entry name" value="ALPHA-D-RIBOSE 1-METHYLPHOSPHONATE 5-TRIPHOSPHATE DIPHOSPHATASE"/>
    <property type="match status" value="1"/>
</dbReference>
<dbReference type="RefSeq" id="WP_307281895.1">
    <property type="nucleotide sequence ID" value="NZ_JAUSVX010000016.1"/>
</dbReference>
<dbReference type="InterPro" id="IPR032466">
    <property type="entry name" value="Metal_Hydrolase"/>
</dbReference>
<dbReference type="SUPFAM" id="SSF51338">
    <property type="entry name" value="Composite domain of metallo-dependent hydrolases"/>
    <property type="match status" value="1"/>
</dbReference>
<dbReference type="GO" id="GO:0016787">
    <property type="term" value="F:hydrolase activity"/>
    <property type="evidence" value="ECO:0007669"/>
    <property type="project" value="UniProtKB-KW"/>
</dbReference>
<dbReference type="InterPro" id="IPR051781">
    <property type="entry name" value="Metallo-dep_Hydrolase"/>
</dbReference>
<proteinExistence type="predicted"/>
<protein>
    <submittedName>
        <fullName evidence="2">Alpha-D-ribose 1-methylphosphonate 5-triphosphate diphosphatase</fullName>
        <ecNumber evidence="2">3.6.1.63</ecNumber>
    </submittedName>
</protein>
<dbReference type="NCBIfam" id="NF011990">
    <property type="entry name" value="PRK15446.2-6"/>
    <property type="match status" value="1"/>
</dbReference>
<dbReference type="SUPFAM" id="SSF51556">
    <property type="entry name" value="Metallo-dependent hydrolases"/>
    <property type="match status" value="1"/>
</dbReference>
<dbReference type="Pfam" id="PF07969">
    <property type="entry name" value="Amidohydro_3"/>
    <property type="match status" value="1"/>
</dbReference>
<accession>A0ABU0JJ55</accession>
<dbReference type="Gene3D" id="3.20.20.140">
    <property type="entry name" value="Metal-dependent hydrolases"/>
    <property type="match status" value="1"/>
</dbReference>
<keyword evidence="3" id="KW-1185">Reference proteome</keyword>
<dbReference type="InterPro" id="IPR011059">
    <property type="entry name" value="Metal-dep_hydrolase_composite"/>
</dbReference>
<dbReference type="PIRSF" id="PIRSF038971">
    <property type="entry name" value="PhnM"/>
    <property type="match status" value="1"/>
</dbReference>
<comment type="caution">
    <text evidence="2">The sequence shown here is derived from an EMBL/GenBank/DDBJ whole genome shotgun (WGS) entry which is preliminary data.</text>
</comment>
<dbReference type="PANTHER" id="PTHR43135">
    <property type="entry name" value="ALPHA-D-RIBOSE 1-METHYLPHOSPHONATE 5-TRIPHOSPHATE DIPHOSPHATASE"/>
    <property type="match status" value="1"/>
</dbReference>
<dbReference type="InterPro" id="IPR012696">
    <property type="entry name" value="PhnM"/>
</dbReference>
<dbReference type="Gene3D" id="2.30.40.10">
    <property type="entry name" value="Urease, subunit C, domain 1"/>
    <property type="match status" value="2"/>
</dbReference>
<evidence type="ECO:0000313" key="3">
    <source>
        <dbReference type="Proteomes" id="UP001242480"/>
    </source>
</evidence>
<evidence type="ECO:0000259" key="1">
    <source>
        <dbReference type="Pfam" id="PF07969"/>
    </source>
</evidence>
<sequence>MQQVFHNGKIVLDNEVIDGSIAVEDGVISSIDQGGIVPRDGIDLEGDYLTPGLVDVHSDNIEKLISPRPNVIWPSRFAAIAHDAYVVGVGVTTILDAISLSDAISLGGASGSRTQLALQIIEGITQSQKIGALRSDHFLHIRCEVTDAEISERLSRLDADLPIRMLTLLDHTPGQRVFRDVQTWRAYRKKGRGLTDGELDWMLAAEQEARARYATSNRRAIARIAHDRGIALGGHDDSTVEDIADAVALGSTASEFPTTIEAARAAQSAGLKTIMGGPNLVRGGSHIGNLSARDCAEQGALDILASDYMPVSLLQSAFMLTCEPIGYDLPRAIATVTSTPAEVCGLTDRGRIAVGKRADLLRVSLHEDLPILRAVWRSGRRVH</sequence>
<evidence type="ECO:0000313" key="2">
    <source>
        <dbReference type="EMBL" id="MDQ0473521.1"/>
    </source>
</evidence>
<dbReference type="NCBIfam" id="TIGR02318">
    <property type="entry name" value="phosphono_phnM"/>
    <property type="match status" value="1"/>
</dbReference>
<organism evidence="2 3">
    <name type="scientific">Labrys wisconsinensis</name>
    <dbReference type="NCBI Taxonomy" id="425677"/>
    <lineage>
        <taxon>Bacteria</taxon>
        <taxon>Pseudomonadati</taxon>
        <taxon>Pseudomonadota</taxon>
        <taxon>Alphaproteobacteria</taxon>
        <taxon>Hyphomicrobiales</taxon>
        <taxon>Xanthobacteraceae</taxon>
        <taxon>Labrys</taxon>
    </lineage>
</organism>
<gene>
    <name evidence="2" type="ORF">QO011_006557</name>
</gene>
<dbReference type="InterPro" id="IPR013108">
    <property type="entry name" value="Amidohydro_3"/>
</dbReference>
<dbReference type="EC" id="3.6.1.63" evidence="2"/>
<reference evidence="2 3" key="1">
    <citation type="submission" date="2023-07" db="EMBL/GenBank/DDBJ databases">
        <title>Genomic Encyclopedia of Type Strains, Phase IV (KMG-IV): sequencing the most valuable type-strain genomes for metagenomic binning, comparative biology and taxonomic classification.</title>
        <authorList>
            <person name="Goeker M."/>
        </authorList>
    </citation>
    <scope>NUCLEOTIDE SEQUENCE [LARGE SCALE GENOMIC DNA]</scope>
    <source>
        <strain evidence="2 3">DSM 19619</strain>
    </source>
</reference>